<dbReference type="Proteomes" id="UP000292082">
    <property type="component" value="Unassembled WGS sequence"/>
</dbReference>
<organism evidence="1 2">
    <name type="scientific">Dichomitus squalens</name>
    <dbReference type="NCBI Taxonomy" id="114155"/>
    <lineage>
        <taxon>Eukaryota</taxon>
        <taxon>Fungi</taxon>
        <taxon>Dikarya</taxon>
        <taxon>Basidiomycota</taxon>
        <taxon>Agaricomycotina</taxon>
        <taxon>Agaricomycetes</taxon>
        <taxon>Polyporales</taxon>
        <taxon>Polyporaceae</taxon>
        <taxon>Dichomitus</taxon>
    </lineage>
</organism>
<dbReference type="EMBL" id="ML145144">
    <property type="protein sequence ID" value="TBU56917.1"/>
    <property type="molecule type" value="Genomic_DNA"/>
</dbReference>
<reference evidence="1 2" key="1">
    <citation type="submission" date="2019-01" db="EMBL/GenBank/DDBJ databases">
        <title>Draft genome sequences of three monokaryotic isolates of the white-rot basidiomycete fungus Dichomitus squalens.</title>
        <authorList>
            <consortium name="DOE Joint Genome Institute"/>
            <person name="Lopez S.C."/>
            <person name="Andreopoulos B."/>
            <person name="Pangilinan J."/>
            <person name="Lipzen A."/>
            <person name="Riley R."/>
            <person name="Ahrendt S."/>
            <person name="Ng V."/>
            <person name="Barry K."/>
            <person name="Daum C."/>
            <person name="Grigoriev I.V."/>
            <person name="Hilden K.S."/>
            <person name="Makela M.R."/>
            <person name="de Vries R.P."/>
        </authorList>
    </citation>
    <scope>NUCLEOTIDE SEQUENCE [LARGE SCALE GENOMIC DNA]</scope>
    <source>
        <strain evidence="1 2">CBS 464.89</strain>
    </source>
</reference>
<dbReference type="AlphaFoldDB" id="A0A4Q9PRA7"/>
<accession>A0A4Q9PRA7</accession>
<gene>
    <name evidence="1" type="ORF">BD310DRAFT_930529</name>
</gene>
<protein>
    <submittedName>
        <fullName evidence="1">Uncharacterized protein</fullName>
    </submittedName>
</protein>
<keyword evidence="2" id="KW-1185">Reference proteome</keyword>
<evidence type="ECO:0000313" key="2">
    <source>
        <dbReference type="Proteomes" id="UP000292082"/>
    </source>
</evidence>
<evidence type="ECO:0000313" key="1">
    <source>
        <dbReference type="EMBL" id="TBU56917.1"/>
    </source>
</evidence>
<name>A0A4Q9PRA7_9APHY</name>
<sequence length="67" mass="7470">MNGRSRNYKHSVKGQILAGENMRRMCGFPRHSLHILPHVLQDGESVDYMHVASTFSPCSLVLDSVAS</sequence>
<proteinExistence type="predicted"/>